<evidence type="ECO:0000313" key="10">
    <source>
        <dbReference type="EMBL" id="HBJ09669.1"/>
    </source>
</evidence>
<evidence type="ECO:0000256" key="4">
    <source>
        <dbReference type="ARBA" id="ARBA00022475"/>
    </source>
</evidence>
<dbReference type="Gene3D" id="3.30.70.1320">
    <property type="entry name" value="Multidrug efflux transporter AcrB pore domain like"/>
    <property type="match status" value="1"/>
</dbReference>
<keyword evidence="7 9" id="KW-1133">Transmembrane helix</keyword>
<dbReference type="Pfam" id="PF00873">
    <property type="entry name" value="ACR_tran"/>
    <property type="match status" value="1"/>
</dbReference>
<dbReference type="FunFam" id="3.30.70.1430:FF:000001">
    <property type="entry name" value="Efflux pump membrane transporter"/>
    <property type="match status" value="1"/>
</dbReference>
<dbReference type="SUPFAM" id="SSF82866">
    <property type="entry name" value="Multidrug efflux transporter AcrB transmembrane domain"/>
    <property type="match status" value="2"/>
</dbReference>
<feature type="transmembrane region" description="Helical" evidence="9">
    <location>
        <begin position="925"/>
        <end position="950"/>
    </location>
</feature>
<sequence>MKIRTFIDRPILSVVISVVILIVGLIGLSQLPIEQFPEIAPPTVSVSATYTGANAETVQKSVVVPLEEALNGVENMMYMTSTATNTGSARITIYFRQDTDPDMATVNVQNRIATAQGLLPAEVTKSGITVRKRQTSNIKALALYSPDNSFDESFLNNYLKINIEPRLSRIAGVGEVNVMGADYSLRIWLDPGKMAKYNLMPSDIAAVLDEQNLEAPTGTLGAESENTFQYVLKYRGRYEEEKDYENLVIRSLESGEVLRLKDVARIELGSSSYTYIGEVNGHPGSNCMIAQTSGSNANEIIEEIDKVAAEISKTLPKGMELVDLMSSKDFLDASIQNVIKTLVEAILLVILVVYVFLQSMRSTFIPAISIVVSLVGTFAFLYVAGFSLNMLTLFALVLVIGTVVDDAIVVVEAVQAKFDEGYKSSYRATIDAMGGITSALVTTTFVFMAVFIPVSFMGGTTGTFYTQFGLTMAVAVAISLVNALTLSPALCALIMTPHEVAGDGKKMSFSSRFHIAFDSAFHRLVQKYKTGVFFMLKRKWLALVLLLVAFGGLFILMKTTKTGLVPQEDMGTIFVDVRTSPGNTLEETKVIMDEVDRRISDIPQIRMFSKVTGNGMISGQGSSNGMFIVRLKQWDERQEKEDEINAVIDEIYRRTDDISSAQIMAFAQPMIPGYGVSSGFEIYVQDQKGGSVEDLLKYTRQMIEKLNARPEIGRATTSFDTKFPQYMVEVDAARCKRNGVSPSDVLSTLSGYIGGNYASNMNRFSKLYRVMVQASPEFRLDTEALNNMFVRNSDGEMSPISQYLTLTRVYGSETLTRFNLFSAISVNGAPATGYSSGQAIQAVREVAEETLPAGYGFEFGGMSREESSTGNTTVLVFVICVVFIYLILCALYESLFIPLAVILSVPFGLTGSFLFAKMFGLENNIYLQTGLIMLIGLLAKTAILLTEYASERRHQGMSITQAAVSAAEVRLRPILMTSLTMIFGMLPLMLASGVGANGNISIGVGTVGGMLIGTIALLFIVPVLFIVFQYLQEKIMPQRKVSKLEEEN</sequence>
<keyword evidence="8 9" id="KW-0472">Membrane</keyword>
<keyword evidence="6 9" id="KW-0812">Transmembrane</keyword>
<dbReference type="Gene3D" id="3.30.70.1440">
    <property type="entry name" value="Multidrug efflux transporter AcrB pore domain"/>
    <property type="match status" value="1"/>
</dbReference>
<dbReference type="FunFam" id="1.20.1640.10:FF:000001">
    <property type="entry name" value="Efflux pump membrane transporter"/>
    <property type="match status" value="1"/>
</dbReference>
<feature type="transmembrane region" description="Helical" evidence="9">
    <location>
        <begin position="364"/>
        <end position="384"/>
    </location>
</feature>
<dbReference type="PANTHER" id="PTHR32063">
    <property type="match status" value="1"/>
</dbReference>
<dbReference type="NCBIfam" id="TIGR00915">
    <property type="entry name" value="2A0602"/>
    <property type="match status" value="1"/>
</dbReference>
<evidence type="ECO:0000256" key="6">
    <source>
        <dbReference type="ARBA" id="ARBA00022692"/>
    </source>
</evidence>
<feature type="transmembrane region" description="Helical" evidence="9">
    <location>
        <begin position="432"/>
        <end position="456"/>
    </location>
</feature>
<dbReference type="GO" id="GO:0005886">
    <property type="term" value="C:plasma membrane"/>
    <property type="evidence" value="ECO:0007669"/>
    <property type="project" value="UniProtKB-SubCell"/>
</dbReference>
<evidence type="ECO:0000313" key="11">
    <source>
        <dbReference type="Proteomes" id="UP000262954"/>
    </source>
</evidence>
<feature type="transmembrane region" description="Helical" evidence="9">
    <location>
        <begin position="971"/>
        <end position="990"/>
    </location>
</feature>
<dbReference type="Gene3D" id="3.30.2090.10">
    <property type="entry name" value="Multidrug efflux transporter AcrB TolC docking domain, DN and DC subdomains"/>
    <property type="match status" value="2"/>
</dbReference>
<dbReference type="SUPFAM" id="SSF82714">
    <property type="entry name" value="Multidrug efflux transporter AcrB TolC docking domain, DN and DC subdomains"/>
    <property type="match status" value="2"/>
</dbReference>
<dbReference type="InterPro" id="IPR001036">
    <property type="entry name" value="Acrflvin-R"/>
</dbReference>
<organism evidence="10 11">
    <name type="scientific">Coprobacter fastidiosus</name>
    <dbReference type="NCBI Taxonomy" id="1099853"/>
    <lineage>
        <taxon>Bacteria</taxon>
        <taxon>Pseudomonadati</taxon>
        <taxon>Bacteroidota</taxon>
        <taxon>Bacteroidia</taxon>
        <taxon>Bacteroidales</taxon>
        <taxon>Barnesiellaceae</taxon>
        <taxon>Coprobacter</taxon>
    </lineage>
</organism>
<feature type="transmembrane region" description="Helical" evidence="9">
    <location>
        <begin position="899"/>
        <end position="919"/>
    </location>
</feature>
<name>A0A354M580_9BACT</name>
<dbReference type="InterPro" id="IPR004764">
    <property type="entry name" value="MdtF-like"/>
</dbReference>
<dbReference type="EMBL" id="DNWC01000153">
    <property type="protein sequence ID" value="HBJ09669.1"/>
    <property type="molecule type" value="Genomic_DNA"/>
</dbReference>
<feature type="transmembrane region" description="Helical" evidence="9">
    <location>
        <begin position="12"/>
        <end position="33"/>
    </location>
</feature>
<keyword evidence="4" id="KW-1003">Cell membrane</keyword>
<dbReference type="PRINTS" id="PR00702">
    <property type="entry name" value="ACRIFLAVINRP"/>
</dbReference>
<dbReference type="GO" id="GO:0042910">
    <property type="term" value="F:xenobiotic transmembrane transporter activity"/>
    <property type="evidence" value="ECO:0007669"/>
    <property type="project" value="TreeGrafter"/>
</dbReference>
<protein>
    <submittedName>
        <fullName evidence="10">Hydrophobe/amphiphile efflux-1 family RND transporter</fullName>
    </submittedName>
</protein>
<feature type="transmembrane region" description="Helical" evidence="9">
    <location>
        <begin position="390"/>
        <end position="411"/>
    </location>
</feature>
<reference evidence="10 11" key="1">
    <citation type="journal article" date="2018" name="Nat. Biotechnol.">
        <title>A standardized bacterial taxonomy based on genome phylogeny substantially revises the tree of life.</title>
        <authorList>
            <person name="Parks D.H."/>
            <person name="Chuvochina M."/>
            <person name="Waite D.W."/>
            <person name="Rinke C."/>
            <person name="Skarshewski A."/>
            <person name="Chaumeil P.A."/>
            <person name="Hugenholtz P."/>
        </authorList>
    </citation>
    <scope>NUCLEOTIDE SEQUENCE [LARGE SCALE GENOMIC DNA]</scope>
    <source>
        <strain evidence="10">UBA11482</strain>
    </source>
</reference>
<evidence type="ECO:0000256" key="9">
    <source>
        <dbReference type="SAM" id="Phobius"/>
    </source>
</evidence>
<comment type="similarity">
    <text evidence="2">Belongs to the resistance-nodulation-cell division (RND) (TC 2.A.6) family.</text>
</comment>
<feature type="transmembrane region" description="Helical" evidence="9">
    <location>
        <begin position="874"/>
        <end position="892"/>
    </location>
</feature>
<keyword evidence="3" id="KW-0813">Transport</keyword>
<dbReference type="GO" id="GO:0015562">
    <property type="term" value="F:efflux transmembrane transporter activity"/>
    <property type="evidence" value="ECO:0007669"/>
    <property type="project" value="InterPro"/>
</dbReference>
<comment type="subcellular location">
    <subcellularLocation>
        <location evidence="1">Cell inner membrane</location>
        <topology evidence="1">Multi-pass membrane protein</topology>
    </subcellularLocation>
</comment>
<proteinExistence type="inferred from homology"/>
<evidence type="ECO:0000256" key="5">
    <source>
        <dbReference type="ARBA" id="ARBA00022519"/>
    </source>
</evidence>
<evidence type="ECO:0000256" key="1">
    <source>
        <dbReference type="ARBA" id="ARBA00004429"/>
    </source>
</evidence>
<dbReference type="GO" id="GO:0009636">
    <property type="term" value="P:response to toxic substance"/>
    <property type="evidence" value="ECO:0007669"/>
    <property type="project" value="UniProtKB-ARBA"/>
</dbReference>
<feature type="transmembrane region" description="Helical" evidence="9">
    <location>
        <begin position="1010"/>
        <end position="1031"/>
    </location>
</feature>
<dbReference type="InterPro" id="IPR027463">
    <property type="entry name" value="AcrB_DN_DC_subdom"/>
</dbReference>
<evidence type="ECO:0000256" key="7">
    <source>
        <dbReference type="ARBA" id="ARBA00022989"/>
    </source>
</evidence>
<comment type="caution">
    <text evidence="10">The sequence shown here is derived from an EMBL/GenBank/DDBJ whole genome shotgun (WGS) entry which is preliminary data.</text>
</comment>
<dbReference type="Proteomes" id="UP000262954">
    <property type="component" value="Unassembled WGS sequence"/>
</dbReference>
<feature type="transmembrane region" description="Helical" evidence="9">
    <location>
        <begin position="468"/>
        <end position="496"/>
    </location>
</feature>
<accession>A0A354M580</accession>
<evidence type="ECO:0000256" key="8">
    <source>
        <dbReference type="ARBA" id="ARBA00023136"/>
    </source>
</evidence>
<evidence type="ECO:0000256" key="3">
    <source>
        <dbReference type="ARBA" id="ARBA00022448"/>
    </source>
</evidence>
<dbReference type="Gene3D" id="1.20.1640.10">
    <property type="entry name" value="Multidrug efflux transporter AcrB transmembrane domain"/>
    <property type="match status" value="2"/>
</dbReference>
<feature type="transmembrane region" description="Helical" evidence="9">
    <location>
        <begin position="338"/>
        <end position="357"/>
    </location>
</feature>
<feature type="transmembrane region" description="Helical" evidence="9">
    <location>
        <begin position="540"/>
        <end position="557"/>
    </location>
</feature>
<dbReference type="PANTHER" id="PTHR32063:SF9">
    <property type="entry name" value="SIMILAR TO MULTIDRUG RESISTANCE PROTEIN MEXB"/>
    <property type="match status" value="1"/>
</dbReference>
<dbReference type="Gene3D" id="3.30.70.1430">
    <property type="entry name" value="Multidrug efflux transporter AcrB pore domain"/>
    <property type="match status" value="2"/>
</dbReference>
<keyword evidence="5" id="KW-0997">Cell inner membrane</keyword>
<gene>
    <name evidence="10" type="ORF">DDY73_11780</name>
</gene>
<evidence type="ECO:0000256" key="2">
    <source>
        <dbReference type="ARBA" id="ARBA00010942"/>
    </source>
</evidence>
<dbReference type="SUPFAM" id="SSF82693">
    <property type="entry name" value="Multidrug efflux transporter AcrB pore domain, PN1, PN2, PC1 and PC2 subdomains"/>
    <property type="match status" value="4"/>
</dbReference>
<dbReference type="AlphaFoldDB" id="A0A354M580"/>